<feature type="compositionally biased region" description="Low complexity" evidence="6">
    <location>
        <begin position="1197"/>
        <end position="1254"/>
    </location>
</feature>
<dbReference type="GO" id="GO:0005524">
    <property type="term" value="F:ATP binding"/>
    <property type="evidence" value="ECO:0007669"/>
    <property type="project" value="UniProtKB-KW"/>
</dbReference>
<dbReference type="GO" id="GO:0000448">
    <property type="term" value="P:cleavage in ITS2 between 5.8S rRNA and LSU-rRNA of tricistronic rRNA transcript (SSU-rRNA, 5.8S rRNA, LSU-rRNA)"/>
    <property type="evidence" value="ECO:0007669"/>
    <property type="project" value="TreeGrafter"/>
</dbReference>
<organism evidence="8 9">
    <name type="scientific">Plasmodium reichenowi</name>
    <dbReference type="NCBI Taxonomy" id="5854"/>
    <lineage>
        <taxon>Eukaryota</taxon>
        <taxon>Sar</taxon>
        <taxon>Alveolata</taxon>
        <taxon>Apicomplexa</taxon>
        <taxon>Aconoidasida</taxon>
        <taxon>Haemosporida</taxon>
        <taxon>Plasmodiidae</taxon>
        <taxon>Plasmodium</taxon>
        <taxon>Plasmodium (Laverania)</taxon>
    </lineage>
</organism>
<dbReference type="VEuPathDB" id="PlasmoDB:PRG01_0306500"/>
<evidence type="ECO:0000256" key="3">
    <source>
        <dbReference type="ARBA" id="ARBA00022741"/>
    </source>
</evidence>
<dbReference type="PANTHER" id="PTHR12755:SF3">
    <property type="entry name" value="POLYNUCLEOTIDE 5'-HYDROXYL-KINASE NOL9"/>
    <property type="match status" value="1"/>
</dbReference>
<evidence type="ECO:0000256" key="6">
    <source>
        <dbReference type="SAM" id="MobiDB-lite"/>
    </source>
</evidence>
<dbReference type="Pfam" id="PF16575">
    <property type="entry name" value="CLP1_P"/>
    <property type="match status" value="1"/>
</dbReference>
<dbReference type="GO" id="GO:0005634">
    <property type="term" value="C:nucleus"/>
    <property type="evidence" value="ECO:0007669"/>
    <property type="project" value="TreeGrafter"/>
</dbReference>
<evidence type="ECO:0000256" key="2">
    <source>
        <dbReference type="ARBA" id="ARBA00022679"/>
    </source>
</evidence>
<proteinExistence type="inferred from homology"/>
<keyword evidence="5" id="KW-0067">ATP-binding</keyword>
<sequence>MYDSCYDNNYLHNFEYNLIKSYDTIKKIPHKRDNVNIDKDDDGDDDNDDIYIHTKNIDDLCLKKKIYLLGLNYDEYILLRGSFRFRVIKGLIKFNGEIIKPSYEYRNVLIPHFYPLFKLIALNVNNVKYKDKKFIYDDVGLVSVDEGKKRSSGALSIFGLIRKSSNDNSKNNNDNNKNSNDNNKNSNDNNKNNNDNDDNSNNILSNSIHGSHNNIVILNNNDNINTINITSNKENLKANDFDVPLKDNDCIYECAHTILKNYLFGLNLLPEDNFKRNNFYEYIIHCDKEDVAGYSSCYMINTMKLSLYFEKYPIIIAFEKKKDFLYYLYNNNNGPTKLNLSNFKQNNKLYIDTYQFSYILKEFLLYIYNKKTYKIENVIKKVEDVDKTLNNYYLLNDVETKSDRSINETISKDVNYHIDEDGVVRMCDPGNCNARSNLNKDTKYMNEEKVENVGVKNEISKIYKLDKDEWWNNFKINKGKENIFEISCVEECKYEIDENKNCVETNEKDKVKKDDSIFSLWNTFSISIIGDKGKGKSFFVINFINNLLNYYKGVILIDIDVGQPIIGLSGFLSIYKIKCPINNYNFFFVDKNKYKCIKKIFFGSCSINDNVNYFIKCLEHLYNYLYFVYLKKKEEKKNKKKKNGKFCFPIVINTFGWIKNIGLFLLNLNIYLSKCNFLIQIDSLKIPKTLKRKMNKQYFHSYMFNDLLLITEEDKENTFYCILNLNNRKVNIISKKFSIFNIISEYSKLDESHFIFYNFSMSFQNEEEKENEKKRRLSNVSSYTPSSSFNSYNLSGVHQKDGYNYNMRGYKSYGNYGNDVNCVNCVNRVNCVNCVNRVNCVNCVNPMNNMINTYYGGYKSSGNYYNKSYNSNNNNNNNNSNNLYYDNNACNYSKNMFLNNCSKSNIIGYTYNRGSIGSCPSFNNNSGNNRRTNPCSLMDYMHKAKHLKFDDHVMFSSNVDRDKGNSRCTLNENVCYNNKIGYNEYNNNYYYNEKNRNDMYQYNESNYKNIEKYDYYMSKMCHFFDRNCVRVINYVSYKKILSYNDMEKKKYKDKSISILPKNLRAYRFFSYFFYKFKEIIFYIHSYSFYDGLNDFFFKHESYVRSFNFASLDENIEEEIKNMDKDDQNLKSEGGEKNLLSPLSNNDVIHDLMPLESTLKSIPLNIVNDMGDRTLHIDVPYLNTEDDTNSMNKKVDSTENNSNKKSVTNNNMDDYNNNIDNHNNTNDPSNIDNHNNTNDPSNIDNHNNTNDHNNNMDYPYDSGERINNTYYEDDKINKKNCIYSCVLFDLKNVKLSNLHFKNDYSEFDDSEDFIAFKYFFNNIICLCNDNSNTVKKDNTSSNINEKNEEIIYHIDKLDINNNFANVNSIIKMEDLKKNNVKLIPINESFTHILTAYVKLIDNMKLIIYLPHWFTDYDLLKQVNTFVTGSGLIPYNINDLINNYSVYLDIMSPKEMKIIKYLKERKTSSSSEYL</sequence>
<feature type="compositionally biased region" description="Low complexity" evidence="6">
    <location>
        <begin position="166"/>
        <end position="193"/>
    </location>
</feature>
<dbReference type="PANTHER" id="PTHR12755">
    <property type="entry name" value="CLEAVAGE/POLYADENYLATION FACTOR IA SUBUNIT CLP1P"/>
    <property type="match status" value="1"/>
</dbReference>
<evidence type="ECO:0000259" key="7">
    <source>
        <dbReference type="Pfam" id="PF16575"/>
    </source>
</evidence>
<keyword evidence="2" id="KW-0808">Transferase</keyword>
<dbReference type="InterPro" id="IPR045116">
    <property type="entry name" value="Clp1/Grc3"/>
</dbReference>
<reference evidence="8" key="2">
    <citation type="submission" date="2014-05" db="EMBL/GenBank/DDBJ databases">
        <title>The genome sequences of chimpanzee malaria parasites reveal the path to human adaptation.</title>
        <authorList>
            <person name="Otto T.D."/>
            <person name="Rayner J.C."/>
            <person name="Boehme U."/>
            <person name="Pain A."/>
            <person name="Spottiswoode N."/>
            <person name="Sanders M."/>
            <person name="Quail M."/>
            <person name="Ollomo B."/>
            <person name="Renaud F."/>
            <person name="Thomas A.W."/>
            <person name="Prugnolle F."/>
            <person name="Conway D.J."/>
            <person name="Newbold C."/>
            <person name="Berriman M."/>
        </authorList>
    </citation>
    <scope>NUCLEOTIDE SEQUENCE [LARGE SCALE GENOMIC DNA]</scope>
    <source>
        <strain evidence="8">CDC</strain>
    </source>
</reference>
<accession>A0A060RSM2</accession>
<protein>
    <recommendedName>
        <fullName evidence="7">Clp1 P-loop domain-containing protein</fullName>
    </recommendedName>
</protein>
<gene>
    <name evidence="8" type="ORF">PRCDC_0302400</name>
</gene>
<dbReference type="Proteomes" id="UP000027581">
    <property type="component" value="Unassembled WGS sequence"/>
</dbReference>
<name>A0A060RSM2_PLARE</name>
<dbReference type="EMBL" id="HG810764">
    <property type="protein sequence ID" value="CDO62460.1"/>
    <property type="molecule type" value="Genomic_DNA"/>
</dbReference>
<keyword evidence="4" id="KW-0418">Kinase</keyword>
<feature type="domain" description="Clp1 P-loop" evidence="7">
    <location>
        <begin position="530"/>
        <end position="700"/>
    </location>
</feature>
<evidence type="ECO:0000256" key="1">
    <source>
        <dbReference type="ARBA" id="ARBA00011003"/>
    </source>
</evidence>
<feature type="region of interest" description="Disordered" evidence="6">
    <location>
        <begin position="1184"/>
        <end position="1254"/>
    </location>
</feature>
<dbReference type="PhylomeDB" id="A0A060RSM2"/>
<keyword evidence="3" id="KW-0547">Nucleotide-binding</keyword>
<dbReference type="VEuPathDB" id="PlasmoDB:PRCDC_0302400"/>
<reference evidence="8" key="1">
    <citation type="submission" date="2014-01" db="EMBL/GenBank/DDBJ databases">
        <authorList>
            <person name="Aslett M."/>
        </authorList>
    </citation>
    <scope>NUCLEOTIDE SEQUENCE</scope>
    <source>
        <strain evidence="8">CDC</strain>
    </source>
</reference>
<evidence type="ECO:0000313" key="8">
    <source>
        <dbReference type="EMBL" id="CDO62460.1"/>
    </source>
</evidence>
<keyword evidence="9" id="KW-1185">Reference proteome</keyword>
<feature type="region of interest" description="Disordered" evidence="6">
    <location>
        <begin position="166"/>
        <end position="204"/>
    </location>
</feature>
<comment type="similarity">
    <text evidence="1">Belongs to the Clp1 family. NOL9/GRC3 subfamily.</text>
</comment>
<dbReference type="InterPro" id="IPR032319">
    <property type="entry name" value="CLP1_P"/>
</dbReference>
<evidence type="ECO:0000256" key="4">
    <source>
        <dbReference type="ARBA" id="ARBA00022777"/>
    </source>
</evidence>
<dbReference type="InterPro" id="IPR027417">
    <property type="entry name" value="P-loop_NTPase"/>
</dbReference>
<evidence type="ECO:0000256" key="5">
    <source>
        <dbReference type="ARBA" id="ARBA00022840"/>
    </source>
</evidence>
<dbReference type="Gene3D" id="3.40.50.300">
    <property type="entry name" value="P-loop containing nucleotide triphosphate hydrolases"/>
    <property type="match status" value="1"/>
</dbReference>
<evidence type="ECO:0000313" key="9">
    <source>
        <dbReference type="Proteomes" id="UP000027581"/>
    </source>
</evidence>
<dbReference type="FunFam" id="3.40.50.300:FF:002086">
    <property type="entry name" value="Uncharacterized protein"/>
    <property type="match status" value="1"/>
</dbReference>
<dbReference type="GO" id="GO:0051731">
    <property type="term" value="F:polynucleotide 5'-hydroxyl-kinase activity"/>
    <property type="evidence" value="ECO:0007669"/>
    <property type="project" value="InterPro"/>
</dbReference>